<comment type="caution">
    <text evidence="1">The sequence shown here is derived from an EMBL/GenBank/DDBJ whole genome shotgun (WGS) entry which is preliminary data.</text>
</comment>
<dbReference type="AlphaFoldDB" id="A0A4R2LPD2"/>
<dbReference type="EMBL" id="SLXA01000002">
    <property type="protein sequence ID" value="TCO85764.1"/>
    <property type="molecule type" value="Genomic_DNA"/>
</dbReference>
<organism evidence="1 2">
    <name type="scientific">Frisingicoccus caecimuris</name>
    <dbReference type="NCBI Taxonomy" id="1796636"/>
    <lineage>
        <taxon>Bacteria</taxon>
        <taxon>Bacillati</taxon>
        <taxon>Bacillota</taxon>
        <taxon>Clostridia</taxon>
        <taxon>Lachnospirales</taxon>
        <taxon>Lachnospiraceae</taxon>
        <taxon>Frisingicoccus</taxon>
    </lineage>
</organism>
<gene>
    <name evidence="1" type="ORF">EV212_10279</name>
</gene>
<dbReference type="InterPro" id="IPR010368">
    <property type="entry name" value="Com_YlbF"/>
</dbReference>
<dbReference type="InterPro" id="IPR023378">
    <property type="entry name" value="YheA/YmcA-like_dom_sf"/>
</dbReference>
<evidence type="ECO:0000313" key="2">
    <source>
        <dbReference type="Proteomes" id="UP000295711"/>
    </source>
</evidence>
<dbReference type="Gene3D" id="1.20.1500.10">
    <property type="entry name" value="YheA/YmcA-like"/>
    <property type="match status" value="1"/>
</dbReference>
<accession>A0A4R2LPD2</accession>
<dbReference type="RefSeq" id="WP_132088513.1">
    <property type="nucleotide sequence ID" value="NZ_JANKAQ010000001.1"/>
</dbReference>
<dbReference type="Proteomes" id="UP000295711">
    <property type="component" value="Unassembled WGS sequence"/>
</dbReference>
<keyword evidence="2" id="KW-1185">Reference proteome</keyword>
<proteinExistence type="predicted"/>
<dbReference type="OrthoDB" id="1766338at2"/>
<name>A0A4R2LPD2_9FIRM</name>
<reference evidence="1 2" key="1">
    <citation type="submission" date="2019-03" db="EMBL/GenBank/DDBJ databases">
        <title>Genomic Encyclopedia of Type Strains, Phase IV (KMG-IV): sequencing the most valuable type-strain genomes for metagenomic binning, comparative biology and taxonomic classification.</title>
        <authorList>
            <person name="Goeker M."/>
        </authorList>
    </citation>
    <scope>NUCLEOTIDE SEQUENCE [LARGE SCALE GENOMIC DNA]</scope>
    <source>
        <strain evidence="1 2">DSM 28559</strain>
    </source>
</reference>
<sequence>MKNVEYQTRQLIREIKRSNVYNQYRRLQMKIVRDVELNRRVDEFRKACFMIQNGPQAPEDMGRLEALNEEYRDILQNSDVIEFLTAEQGLALMMNRMIDQIYSSLDFDVSFLDS</sequence>
<evidence type="ECO:0000313" key="1">
    <source>
        <dbReference type="EMBL" id="TCO85764.1"/>
    </source>
</evidence>
<dbReference type="SUPFAM" id="SSF158622">
    <property type="entry name" value="YheA/YmcA-like"/>
    <property type="match status" value="1"/>
</dbReference>
<protein>
    <submittedName>
        <fullName evidence="1">Control of competence regulator ComK (YlbF/YmcA-like)</fullName>
    </submittedName>
</protein>
<dbReference type="Pfam" id="PF06133">
    <property type="entry name" value="Com_YlbF"/>
    <property type="match status" value="1"/>
</dbReference>